<keyword evidence="3" id="KW-1185">Reference proteome</keyword>
<evidence type="ECO:0000313" key="3">
    <source>
        <dbReference type="Proteomes" id="UP001159641"/>
    </source>
</evidence>
<dbReference type="Gene3D" id="6.10.250.2020">
    <property type="match status" value="1"/>
</dbReference>
<organism evidence="2 3">
    <name type="scientific">Eschrichtius robustus</name>
    <name type="common">California gray whale</name>
    <name type="synonym">Eschrichtius gibbosus</name>
    <dbReference type="NCBI Taxonomy" id="9764"/>
    <lineage>
        <taxon>Eukaryota</taxon>
        <taxon>Metazoa</taxon>
        <taxon>Chordata</taxon>
        <taxon>Craniata</taxon>
        <taxon>Vertebrata</taxon>
        <taxon>Euteleostomi</taxon>
        <taxon>Mammalia</taxon>
        <taxon>Eutheria</taxon>
        <taxon>Laurasiatheria</taxon>
        <taxon>Artiodactyla</taxon>
        <taxon>Whippomorpha</taxon>
        <taxon>Cetacea</taxon>
        <taxon>Mysticeti</taxon>
        <taxon>Eschrichtiidae</taxon>
        <taxon>Eschrichtius</taxon>
    </lineage>
</organism>
<dbReference type="Proteomes" id="UP001159641">
    <property type="component" value="Unassembled WGS sequence"/>
</dbReference>
<name>A0AB34H856_ESCRO</name>
<reference evidence="2 3" key="1">
    <citation type="submission" date="2022-11" db="EMBL/GenBank/DDBJ databases">
        <title>Whole genome sequence of Eschrichtius robustus ER-17-0199.</title>
        <authorList>
            <person name="Bruniche-Olsen A."/>
            <person name="Black A.N."/>
            <person name="Fields C.J."/>
            <person name="Walden K."/>
            <person name="Dewoody J.A."/>
        </authorList>
    </citation>
    <scope>NUCLEOTIDE SEQUENCE [LARGE SCALE GENOMIC DNA]</scope>
    <source>
        <strain evidence="2">ER-17-0199</strain>
        <tissue evidence="2">Blubber</tissue>
    </source>
</reference>
<dbReference type="InterPro" id="IPR032103">
    <property type="entry name" value="NHE_CaM-bd"/>
</dbReference>
<accession>A0AB34H856</accession>
<dbReference type="EMBL" id="JAIQCJ010001688">
    <property type="protein sequence ID" value="KAJ8787891.1"/>
    <property type="molecule type" value="Genomic_DNA"/>
</dbReference>
<gene>
    <name evidence="2" type="ORF">J1605_005549</name>
</gene>
<comment type="caution">
    <text evidence="2">The sequence shown here is derived from an EMBL/GenBank/DDBJ whole genome shotgun (WGS) entry which is preliminary data.</text>
</comment>
<dbReference type="AlphaFoldDB" id="A0AB34H856"/>
<protein>
    <recommendedName>
        <fullName evidence="1">Sodium/hydrogen exchanger regulatory region domain-containing protein</fullName>
    </recommendedName>
</protein>
<evidence type="ECO:0000259" key="1">
    <source>
        <dbReference type="Pfam" id="PF16644"/>
    </source>
</evidence>
<dbReference type="Pfam" id="PF16644">
    <property type="entry name" value="NEXCaM_BD"/>
    <property type="match status" value="1"/>
</dbReference>
<feature type="domain" description="Sodium/hydrogen exchanger regulatory region" evidence="1">
    <location>
        <begin position="137"/>
        <end position="169"/>
    </location>
</feature>
<proteinExistence type="predicted"/>
<evidence type="ECO:0000313" key="2">
    <source>
        <dbReference type="EMBL" id="KAJ8787891.1"/>
    </source>
</evidence>
<sequence length="199" mass="22694">MPLGQVRKSKGRGDLEEVVSKAGREAGCAGLRVSDRVAHQKKPVADRARAMATTGLDQPKVKVNPNPGFKKFDHKYLRKILTRENLPKSSIISLYKKLEMKQAIEMAETGILSSTAFSIPHQWKNNAWLPPNDVSRAQRIQETKRLCPEDVESMRDILTHNMYQVRQRVCIRRVPVPCPRIQSSRNQFLFMLFSPKQSS</sequence>